<organism evidence="1 2">
    <name type="scientific">Enterobacter bugandensis</name>
    <dbReference type="NCBI Taxonomy" id="881260"/>
    <lineage>
        <taxon>Bacteria</taxon>
        <taxon>Pseudomonadati</taxon>
        <taxon>Pseudomonadota</taxon>
        <taxon>Gammaproteobacteria</taxon>
        <taxon>Enterobacterales</taxon>
        <taxon>Enterobacteriaceae</taxon>
        <taxon>Enterobacter</taxon>
    </lineage>
</organism>
<evidence type="ECO:0000313" key="2">
    <source>
        <dbReference type="Proteomes" id="UP001158416"/>
    </source>
</evidence>
<accession>A0AA42PNT3</accession>
<sequence>MNIEYQDMGPTAKIIITSTVFEFHRHVRVVDTVLMCTPGVIADRRGFFLMKTVISGRSKEMLRANKTAVREVNRCS</sequence>
<dbReference type="RefSeq" id="WP_280028082.1">
    <property type="nucleotide sequence ID" value="NZ_JAOCAP010000002.1"/>
</dbReference>
<dbReference type="AlphaFoldDB" id="A0AA42PNT3"/>
<name>A0AA42PNT3_9ENTR</name>
<protein>
    <submittedName>
        <fullName evidence="1">Uncharacterized protein</fullName>
    </submittedName>
</protein>
<dbReference type="EMBL" id="JAOCAP010000002">
    <property type="protein sequence ID" value="MDH1318024.1"/>
    <property type="molecule type" value="Genomic_DNA"/>
</dbReference>
<proteinExistence type="predicted"/>
<gene>
    <name evidence="1" type="ORF">N5C39_06530</name>
</gene>
<reference evidence="1" key="1">
    <citation type="submission" date="2022-09" db="EMBL/GenBank/DDBJ databases">
        <title>Intensive care unit water sources are persistently colonized with multi-drug resistant bacteria and are the site of extensive horizontal gene transfer of antibiotic resistance genes.</title>
        <authorList>
            <person name="Diorio-Toth L."/>
        </authorList>
    </citation>
    <scope>NUCLEOTIDE SEQUENCE</scope>
    <source>
        <strain evidence="1">GD03936</strain>
    </source>
</reference>
<evidence type="ECO:0000313" key="1">
    <source>
        <dbReference type="EMBL" id="MDH1318024.1"/>
    </source>
</evidence>
<dbReference type="Proteomes" id="UP001158416">
    <property type="component" value="Unassembled WGS sequence"/>
</dbReference>
<comment type="caution">
    <text evidence="1">The sequence shown here is derived from an EMBL/GenBank/DDBJ whole genome shotgun (WGS) entry which is preliminary data.</text>
</comment>